<feature type="compositionally biased region" description="Acidic residues" evidence="1">
    <location>
        <begin position="202"/>
        <end position="213"/>
    </location>
</feature>
<dbReference type="AlphaFoldDB" id="A0A5C6A877"/>
<name>A0A5C6A877_9BACT</name>
<gene>
    <name evidence="2" type="ORF">Pla52n_53240</name>
</gene>
<dbReference type="Proteomes" id="UP000320176">
    <property type="component" value="Unassembled WGS sequence"/>
</dbReference>
<accession>A0A5C6A877</accession>
<reference evidence="2 3" key="1">
    <citation type="submission" date="2019-02" db="EMBL/GenBank/DDBJ databases">
        <title>Deep-cultivation of Planctomycetes and their phenomic and genomic characterization uncovers novel biology.</title>
        <authorList>
            <person name="Wiegand S."/>
            <person name="Jogler M."/>
            <person name="Boedeker C."/>
            <person name="Pinto D."/>
            <person name="Vollmers J."/>
            <person name="Rivas-Marin E."/>
            <person name="Kohn T."/>
            <person name="Peeters S.H."/>
            <person name="Heuer A."/>
            <person name="Rast P."/>
            <person name="Oberbeckmann S."/>
            <person name="Bunk B."/>
            <person name="Jeske O."/>
            <person name="Meyerdierks A."/>
            <person name="Storesund J.E."/>
            <person name="Kallscheuer N."/>
            <person name="Luecker S."/>
            <person name="Lage O.M."/>
            <person name="Pohl T."/>
            <person name="Merkel B.J."/>
            <person name="Hornburger P."/>
            <person name="Mueller R.-W."/>
            <person name="Bruemmer F."/>
            <person name="Labrenz M."/>
            <person name="Spormann A.M."/>
            <person name="Op Den Camp H."/>
            <person name="Overmann J."/>
            <person name="Amann R."/>
            <person name="Jetten M.S.M."/>
            <person name="Mascher T."/>
            <person name="Medema M.H."/>
            <person name="Devos D.P."/>
            <person name="Kaster A.-K."/>
            <person name="Ovreas L."/>
            <person name="Rohde M."/>
            <person name="Galperin M.Y."/>
            <person name="Jogler C."/>
        </authorList>
    </citation>
    <scope>NUCLEOTIDE SEQUENCE [LARGE SCALE GENOMIC DNA]</scope>
    <source>
        <strain evidence="2 3">Pla52n</strain>
    </source>
</reference>
<dbReference type="OrthoDB" id="250000at2"/>
<proteinExistence type="predicted"/>
<feature type="compositionally biased region" description="Basic and acidic residues" evidence="1">
    <location>
        <begin position="273"/>
        <end position="283"/>
    </location>
</feature>
<sequence length="425" mass="47081">MGVTIHYRGTLDDIGQVEAMEDRVMDLVFSLGGRATIWRSYSAGGDPSRVVRGLIIDLEPGQDTFSLLVSPEGHLMPLFQIKDAESAPFDEPPYCFVKTQFGSVQGHVAIVHILDALGQQYCSNLTILDESEYHETRDIDKLAQKMRFLRTAISTMAEGLREHGLNKEAAEDPNILATRIERIARLVQQKLLAAPDPPDFPADADEVSEEDDGWREPSLEEEVKIMDELRRKNDLRCERMNRRIAEATASGLSVEEAFEVAMREEGFSIPNRDASDQSGEKPEIATSDEPWSESLPQHPFDSDGGLERGETHAAVEQAQAFLSTAIDLVDRASTRSSFASILTRASMDIVGGLVQATSDGMDNNLDRALAITQLKRALTGHAYARGALFGLRREEVITTAHSQELHQQLKPILTTIHELMEAAWA</sequence>
<dbReference type="EMBL" id="SJPN01000007">
    <property type="protein sequence ID" value="TWT94503.1"/>
    <property type="molecule type" value="Genomic_DNA"/>
</dbReference>
<feature type="region of interest" description="Disordered" evidence="1">
    <location>
        <begin position="194"/>
        <end position="217"/>
    </location>
</feature>
<evidence type="ECO:0000313" key="3">
    <source>
        <dbReference type="Proteomes" id="UP000320176"/>
    </source>
</evidence>
<protein>
    <submittedName>
        <fullName evidence="2">Uncharacterized protein</fullName>
    </submittedName>
</protein>
<evidence type="ECO:0000256" key="1">
    <source>
        <dbReference type="SAM" id="MobiDB-lite"/>
    </source>
</evidence>
<keyword evidence="3" id="KW-1185">Reference proteome</keyword>
<feature type="region of interest" description="Disordered" evidence="1">
    <location>
        <begin position="267"/>
        <end position="307"/>
    </location>
</feature>
<comment type="caution">
    <text evidence="2">The sequence shown here is derived from an EMBL/GenBank/DDBJ whole genome shotgun (WGS) entry which is preliminary data.</text>
</comment>
<evidence type="ECO:0000313" key="2">
    <source>
        <dbReference type="EMBL" id="TWT94503.1"/>
    </source>
</evidence>
<organism evidence="2 3">
    <name type="scientific">Stieleria varia</name>
    <dbReference type="NCBI Taxonomy" id="2528005"/>
    <lineage>
        <taxon>Bacteria</taxon>
        <taxon>Pseudomonadati</taxon>
        <taxon>Planctomycetota</taxon>
        <taxon>Planctomycetia</taxon>
        <taxon>Pirellulales</taxon>
        <taxon>Pirellulaceae</taxon>
        <taxon>Stieleria</taxon>
    </lineage>
</organism>
<dbReference type="RefSeq" id="WP_146522357.1">
    <property type="nucleotide sequence ID" value="NZ_CP151726.1"/>
</dbReference>